<name>A0A1M6D937_9FIRM</name>
<dbReference type="OrthoDB" id="1727295at2"/>
<gene>
    <name evidence="2" type="ORF">SAMN02745671_01389</name>
</gene>
<accession>A0A1M6D937</accession>
<keyword evidence="1" id="KW-0812">Transmembrane</keyword>
<sequence>MDNEISLKQALANAFRRQCERRPGTLMGIAGGILIAVGILLFGFWSVMFVVICGFIGCFIGKNIDKGGSFIDNIRDSVPRDIHRWR</sequence>
<keyword evidence="1" id="KW-1133">Transmembrane helix</keyword>
<evidence type="ECO:0000313" key="2">
    <source>
        <dbReference type="EMBL" id="SHI69757.1"/>
    </source>
</evidence>
<dbReference type="RefSeq" id="WP_051555430.1">
    <property type="nucleotide sequence ID" value="NZ_FQYW01000010.1"/>
</dbReference>
<dbReference type="InterPro" id="IPR018730">
    <property type="entry name" value="DUF2273"/>
</dbReference>
<keyword evidence="1" id="KW-0472">Membrane</keyword>
<feature type="transmembrane region" description="Helical" evidence="1">
    <location>
        <begin position="33"/>
        <end position="60"/>
    </location>
</feature>
<proteinExistence type="predicted"/>
<dbReference type="EMBL" id="FQYW01000010">
    <property type="protein sequence ID" value="SHI69757.1"/>
    <property type="molecule type" value="Genomic_DNA"/>
</dbReference>
<evidence type="ECO:0000256" key="1">
    <source>
        <dbReference type="SAM" id="Phobius"/>
    </source>
</evidence>
<reference evidence="2 3" key="1">
    <citation type="submission" date="2016-11" db="EMBL/GenBank/DDBJ databases">
        <authorList>
            <person name="Jaros S."/>
            <person name="Januszkiewicz K."/>
            <person name="Wedrychowicz H."/>
        </authorList>
    </citation>
    <scope>NUCLEOTIDE SEQUENCE [LARGE SCALE GENOMIC DNA]</scope>
    <source>
        <strain evidence="2 3">DSM 3074</strain>
    </source>
</reference>
<dbReference type="AlphaFoldDB" id="A0A1M6D937"/>
<dbReference type="Pfam" id="PF10031">
    <property type="entry name" value="DUF2273"/>
    <property type="match status" value="1"/>
</dbReference>
<protein>
    <submittedName>
        <fullName evidence="2">Small integral membrane protein</fullName>
    </submittedName>
</protein>
<organism evidence="2 3">
    <name type="scientific">Anaerovibrio lipolyticus DSM 3074</name>
    <dbReference type="NCBI Taxonomy" id="1120997"/>
    <lineage>
        <taxon>Bacteria</taxon>
        <taxon>Bacillati</taxon>
        <taxon>Bacillota</taxon>
        <taxon>Negativicutes</taxon>
        <taxon>Selenomonadales</taxon>
        <taxon>Selenomonadaceae</taxon>
        <taxon>Anaerovibrio</taxon>
    </lineage>
</organism>
<dbReference type="Proteomes" id="UP000191240">
    <property type="component" value="Unassembled WGS sequence"/>
</dbReference>
<evidence type="ECO:0000313" key="3">
    <source>
        <dbReference type="Proteomes" id="UP000191240"/>
    </source>
</evidence>